<evidence type="ECO:0000313" key="1">
    <source>
        <dbReference type="EMBL" id="KFB39802.1"/>
    </source>
</evidence>
<proteinExistence type="predicted"/>
<evidence type="ECO:0000313" key="3">
    <source>
        <dbReference type="Proteomes" id="UP000030765"/>
    </source>
</evidence>
<evidence type="ECO:0000313" key="2">
    <source>
        <dbReference type="EnsemblMetazoa" id="ASIC007169-PA"/>
    </source>
</evidence>
<reference evidence="2" key="2">
    <citation type="submission" date="2020-05" db="UniProtKB">
        <authorList>
            <consortium name="EnsemblMetazoa"/>
        </authorList>
    </citation>
    <scope>IDENTIFICATION</scope>
</reference>
<dbReference type="AlphaFoldDB" id="A0A084VPA8"/>
<dbReference type="EnsemblMetazoa" id="ASIC007169-RA">
    <property type="protein sequence ID" value="ASIC007169-PA"/>
    <property type="gene ID" value="ASIC007169"/>
</dbReference>
<reference evidence="1 3" key="1">
    <citation type="journal article" date="2014" name="BMC Genomics">
        <title>Genome sequence of Anopheles sinensis provides insight into genetics basis of mosquito competence for malaria parasites.</title>
        <authorList>
            <person name="Zhou D."/>
            <person name="Zhang D."/>
            <person name="Ding G."/>
            <person name="Shi L."/>
            <person name="Hou Q."/>
            <person name="Ye Y."/>
            <person name="Xu Y."/>
            <person name="Zhou H."/>
            <person name="Xiong C."/>
            <person name="Li S."/>
            <person name="Yu J."/>
            <person name="Hong S."/>
            <person name="Yu X."/>
            <person name="Zou P."/>
            <person name="Chen C."/>
            <person name="Chang X."/>
            <person name="Wang W."/>
            <person name="Lv Y."/>
            <person name="Sun Y."/>
            <person name="Ma L."/>
            <person name="Shen B."/>
            <person name="Zhu C."/>
        </authorList>
    </citation>
    <scope>NUCLEOTIDE SEQUENCE [LARGE SCALE GENOMIC DNA]</scope>
</reference>
<sequence>MRKRLGKVYMKEKNAFQRSTVASCFPRDRRFEFVCGLAKISIARGVAGDYLLPALKTRSDAISEAAIERKTSGSLP</sequence>
<accession>A0A084VPA8</accession>
<organism evidence="1">
    <name type="scientific">Anopheles sinensis</name>
    <name type="common">Mosquito</name>
    <dbReference type="NCBI Taxonomy" id="74873"/>
    <lineage>
        <taxon>Eukaryota</taxon>
        <taxon>Metazoa</taxon>
        <taxon>Ecdysozoa</taxon>
        <taxon>Arthropoda</taxon>
        <taxon>Hexapoda</taxon>
        <taxon>Insecta</taxon>
        <taxon>Pterygota</taxon>
        <taxon>Neoptera</taxon>
        <taxon>Endopterygota</taxon>
        <taxon>Diptera</taxon>
        <taxon>Nematocera</taxon>
        <taxon>Culicoidea</taxon>
        <taxon>Culicidae</taxon>
        <taxon>Anophelinae</taxon>
        <taxon>Anopheles</taxon>
    </lineage>
</organism>
<dbReference type="EMBL" id="KE524999">
    <property type="protein sequence ID" value="KFB39802.1"/>
    <property type="molecule type" value="Genomic_DNA"/>
</dbReference>
<gene>
    <name evidence="1" type="ORF">ZHAS_00007169</name>
</gene>
<name>A0A084VPA8_ANOSI</name>
<dbReference type="Proteomes" id="UP000030765">
    <property type="component" value="Unassembled WGS sequence"/>
</dbReference>
<dbReference type="EMBL" id="ATLV01014992">
    <property type="status" value="NOT_ANNOTATED_CDS"/>
    <property type="molecule type" value="Genomic_DNA"/>
</dbReference>
<keyword evidence="3" id="KW-1185">Reference proteome</keyword>
<protein>
    <submittedName>
        <fullName evidence="1 2">Dihydrodipicolinate reductase</fullName>
    </submittedName>
</protein>
<dbReference type="VEuPathDB" id="VectorBase:ASIC007169"/>